<keyword evidence="3" id="KW-1185">Reference proteome</keyword>
<evidence type="ECO:0000256" key="1">
    <source>
        <dbReference type="SAM" id="MobiDB-lite"/>
    </source>
</evidence>
<evidence type="ECO:0000313" key="2">
    <source>
        <dbReference type="EMBL" id="EJF46361.1"/>
    </source>
</evidence>
<dbReference type="PATRIC" id="fig|1125718.3.peg.986"/>
<organism evidence="2 3">
    <name type="scientific">Actinomyces massiliensis F0489</name>
    <dbReference type="NCBI Taxonomy" id="1125718"/>
    <lineage>
        <taxon>Bacteria</taxon>
        <taxon>Bacillati</taxon>
        <taxon>Actinomycetota</taxon>
        <taxon>Actinomycetes</taxon>
        <taxon>Actinomycetales</taxon>
        <taxon>Actinomycetaceae</taxon>
        <taxon>Actinomyces</taxon>
    </lineage>
</organism>
<dbReference type="EMBL" id="AKFT01000065">
    <property type="protein sequence ID" value="EJF46361.1"/>
    <property type="molecule type" value="Genomic_DNA"/>
</dbReference>
<proteinExistence type="predicted"/>
<protein>
    <submittedName>
        <fullName evidence="2">Uncharacterized protein</fullName>
    </submittedName>
</protein>
<gene>
    <name evidence="2" type="ORF">HMPREF1318_0221</name>
</gene>
<dbReference type="Proteomes" id="UP000002941">
    <property type="component" value="Unassembled WGS sequence"/>
</dbReference>
<sequence>MSSQCRRGAFTAPSQCFHNAPQPAEQSRTLRPIFRSAHDTFIYKDTAALLAQYFAQFRIFSAANTDNVLIYSCHQHTEDGADGSEHKEERE</sequence>
<feature type="region of interest" description="Disordered" evidence="1">
    <location>
        <begin position="1"/>
        <end position="28"/>
    </location>
</feature>
<name>J0XCE2_9ACTO</name>
<comment type="caution">
    <text evidence="2">The sequence shown here is derived from an EMBL/GenBank/DDBJ whole genome shotgun (WGS) entry which is preliminary data.</text>
</comment>
<dbReference type="AlphaFoldDB" id="J0XCE2"/>
<accession>J0XCE2</accession>
<evidence type="ECO:0000313" key="3">
    <source>
        <dbReference type="Proteomes" id="UP000002941"/>
    </source>
</evidence>
<reference evidence="2 3" key="1">
    <citation type="submission" date="2012-05" db="EMBL/GenBank/DDBJ databases">
        <authorList>
            <person name="Harkins D.M."/>
            <person name="Madupu R."/>
            <person name="Durkin A.S."/>
            <person name="Torralba M."/>
            <person name="Methe B."/>
            <person name="Sutton G.G."/>
            <person name="Nelson K.E."/>
        </authorList>
    </citation>
    <scope>NUCLEOTIDE SEQUENCE [LARGE SCALE GENOMIC DNA]</scope>
    <source>
        <strain evidence="2 3">F0489</strain>
    </source>
</reference>